<evidence type="ECO:0000313" key="2">
    <source>
        <dbReference type="Proteomes" id="UP000649617"/>
    </source>
</evidence>
<protein>
    <submittedName>
        <fullName evidence="1">Gatm protein</fullName>
    </submittedName>
</protein>
<gene>
    <name evidence="1" type="primary">gatm</name>
    <name evidence="1" type="ORF">SPIL2461_LOCUS13551</name>
</gene>
<accession>A0A812TBU0</accession>
<sequence length="330" mass="36197">MQKVQRDHVLSVDPPSLDEIEEACRQREEKSRNYTGKRWSHGWSIDGCPYLEASSQFLHLAAEKPPATAATACAPAWAPSYPYPQALRGPLAHSTQKRPPSSLVEAVEASSSTCGTLPCPPLPEDVLQSLDDLSEALGSFDQAGVLAALSQLRGFTSEEDKLMRSRAKDLLDSYVGRKNSPAPCKHWKVRALERAIFKCFQTACMKNPEGLQHFIETSLPEQLLKVLQPYRLAKQASEISAPCAPEDALSPLPSAVAAAETSRPRDNCPSPVAQCAITAGNIGTEKATLSSAALQLPWASEECWERRWEQDLVWHPGILYAAHQALPQHR</sequence>
<comment type="caution">
    <text evidence="1">The sequence shown here is derived from an EMBL/GenBank/DDBJ whole genome shotgun (WGS) entry which is preliminary data.</text>
</comment>
<dbReference type="OrthoDB" id="444689at2759"/>
<organism evidence="1 2">
    <name type="scientific">Symbiodinium pilosum</name>
    <name type="common">Dinoflagellate</name>
    <dbReference type="NCBI Taxonomy" id="2952"/>
    <lineage>
        <taxon>Eukaryota</taxon>
        <taxon>Sar</taxon>
        <taxon>Alveolata</taxon>
        <taxon>Dinophyceae</taxon>
        <taxon>Suessiales</taxon>
        <taxon>Symbiodiniaceae</taxon>
        <taxon>Symbiodinium</taxon>
    </lineage>
</organism>
<proteinExistence type="predicted"/>
<dbReference type="EMBL" id="CAJNIZ010029746">
    <property type="protein sequence ID" value="CAE7518437.1"/>
    <property type="molecule type" value="Genomic_DNA"/>
</dbReference>
<evidence type="ECO:0000313" key="1">
    <source>
        <dbReference type="EMBL" id="CAE7518437.1"/>
    </source>
</evidence>
<dbReference type="Proteomes" id="UP000649617">
    <property type="component" value="Unassembled WGS sequence"/>
</dbReference>
<name>A0A812TBU0_SYMPI</name>
<keyword evidence="2" id="KW-1185">Reference proteome</keyword>
<reference evidence="1" key="1">
    <citation type="submission" date="2021-02" db="EMBL/GenBank/DDBJ databases">
        <authorList>
            <person name="Dougan E. K."/>
            <person name="Rhodes N."/>
            <person name="Thang M."/>
            <person name="Chan C."/>
        </authorList>
    </citation>
    <scope>NUCLEOTIDE SEQUENCE</scope>
</reference>
<dbReference type="AlphaFoldDB" id="A0A812TBU0"/>